<keyword evidence="3" id="KW-0813">Transport</keyword>
<evidence type="ECO:0000256" key="4">
    <source>
        <dbReference type="ARBA" id="ARBA00022475"/>
    </source>
</evidence>
<dbReference type="RefSeq" id="WP_189113002.1">
    <property type="nucleotide sequence ID" value="NZ_BMQC01000002.1"/>
</dbReference>
<dbReference type="Pfam" id="PF01925">
    <property type="entry name" value="TauE"/>
    <property type="match status" value="1"/>
</dbReference>
<name>A0A8J3FIL8_9ACTN</name>
<dbReference type="Proteomes" id="UP000662200">
    <property type="component" value="Unassembled WGS sequence"/>
</dbReference>
<reference evidence="9" key="1">
    <citation type="journal article" date="2014" name="Int. J. Syst. Evol. Microbiol.">
        <title>Complete genome sequence of Corynebacterium casei LMG S-19264T (=DSM 44701T), isolated from a smear-ripened cheese.</title>
        <authorList>
            <consortium name="US DOE Joint Genome Institute (JGI-PGF)"/>
            <person name="Walter F."/>
            <person name="Albersmeier A."/>
            <person name="Kalinowski J."/>
            <person name="Ruckert C."/>
        </authorList>
    </citation>
    <scope>NUCLEOTIDE SEQUENCE</scope>
    <source>
        <strain evidence="9">JCM 3091</strain>
    </source>
</reference>
<feature type="transmembrane region" description="Helical" evidence="8">
    <location>
        <begin position="195"/>
        <end position="215"/>
    </location>
</feature>
<feature type="transmembrane region" description="Helical" evidence="8">
    <location>
        <begin position="172"/>
        <end position="189"/>
    </location>
</feature>
<keyword evidence="5 8" id="KW-0812">Transmembrane</keyword>
<proteinExistence type="inferred from homology"/>
<keyword evidence="4 8" id="KW-1003">Cell membrane</keyword>
<evidence type="ECO:0000256" key="7">
    <source>
        <dbReference type="ARBA" id="ARBA00023136"/>
    </source>
</evidence>
<dbReference type="PANTHER" id="PTHR30269">
    <property type="entry name" value="TRANSMEMBRANE PROTEIN YFCA"/>
    <property type="match status" value="1"/>
</dbReference>
<evidence type="ECO:0000256" key="3">
    <source>
        <dbReference type="ARBA" id="ARBA00022448"/>
    </source>
</evidence>
<organism evidence="9 10">
    <name type="scientific">Pilimelia terevasa</name>
    <dbReference type="NCBI Taxonomy" id="53372"/>
    <lineage>
        <taxon>Bacteria</taxon>
        <taxon>Bacillati</taxon>
        <taxon>Actinomycetota</taxon>
        <taxon>Actinomycetes</taxon>
        <taxon>Micromonosporales</taxon>
        <taxon>Micromonosporaceae</taxon>
        <taxon>Pilimelia</taxon>
    </lineage>
</organism>
<comment type="similarity">
    <text evidence="2 8">Belongs to the 4-toluene sulfonate uptake permease (TSUP) (TC 2.A.102) family.</text>
</comment>
<dbReference type="EMBL" id="BMQC01000002">
    <property type="protein sequence ID" value="GGK19734.1"/>
    <property type="molecule type" value="Genomic_DNA"/>
</dbReference>
<protein>
    <recommendedName>
        <fullName evidence="8">Probable membrane transporter protein</fullName>
    </recommendedName>
</protein>
<sequence length="245" mass="24194">MEWVVLVVAGVAAGAVNAVAGGGSLITFPMLVALGVPPVAANVSNSVAVLPGYLPAIAASRDELAGQARLVRLLPALVVGTLAGCALLLSTPARAFAWSAPVLMLAATAAIAFQDRIRRLSSAVPHPAAAQVAVGLTAVYGGYFGAAVGLVLIAVLGLTAAEPLHRVNAGKAVFQAVIAAVAVAVFAVWGPVNWAVVAAVAPATVVGGYLGVRAARVLPARVLRVAIVVCGTAAGLGLLAGQLGR</sequence>
<feature type="transmembrane region" description="Helical" evidence="8">
    <location>
        <begin position="96"/>
        <end position="113"/>
    </location>
</feature>
<feature type="transmembrane region" description="Helical" evidence="8">
    <location>
        <begin position="133"/>
        <end position="160"/>
    </location>
</feature>
<evidence type="ECO:0000313" key="9">
    <source>
        <dbReference type="EMBL" id="GGK19734.1"/>
    </source>
</evidence>
<comment type="subcellular location">
    <subcellularLocation>
        <location evidence="1 8">Cell membrane</location>
        <topology evidence="1 8">Multi-pass membrane protein</topology>
    </subcellularLocation>
</comment>
<dbReference type="PANTHER" id="PTHR30269:SF0">
    <property type="entry name" value="MEMBRANE TRANSPORTER PROTEIN YFCA-RELATED"/>
    <property type="match status" value="1"/>
</dbReference>
<dbReference type="InterPro" id="IPR052017">
    <property type="entry name" value="TSUP"/>
</dbReference>
<evidence type="ECO:0000256" key="6">
    <source>
        <dbReference type="ARBA" id="ARBA00022989"/>
    </source>
</evidence>
<keyword evidence="10" id="KW-1185">Reference proteome</keyword>
<comment type="caution">
    <text evidence="9">The sequence shown here is derived from an EMBL/GenBank/DDBJ whole genome shotgun (WGS) entry which is preliminary data.</text>
</comment>
<evidence type="ECO:0000256" key="2">
    <source>
        <dbReference type="ARBA" id="ARBA00009142"/>
    </source>
</evidence>
<dbReference type="AlphaFoldDB" id="A0A8J3FIL8"/>
<evidence type="ECO:0000313" key="10">
    <source>
        <dbReference type="Proteomes" id="UP000662200"/>
    </source>
</evidence>
<accession>A0A8J3FIL8</accession>
<dbReference type="GO" id="GO:0005886">
    <property type="term" value="C:plasma membrane"/>
    <property type="evidence" value="ECO:0007669"/>
    <property type="project" value="UniProtKB-SubCell"/>
</dbReference>
<dbReference type="InterPro" id="IPR002781">
    <property type="entry name" value="TM_pro_TauE-like"/>
</dbReference>
<feature type="transmembrane region" description="Helical" evidence="8">
    <location>
        <begin position="222"/>
        <end position="243"/>
    </location>
</feature>
<evidence type="ECO:0000256" key="1">
    <source>
        <dbReference type="ARBA" id="ARBA00004651"/>
    </source>
</evidence>
<feature type="transmembrane region" description="Helical" evidence="8">
    <location>
        <begin position="70"/>
        <end position="89"/>
    </location>
</feature>
<reference evidence="9" key="2">
    <citation type="submission" date="2020-09" db="EMBL/GenBank/DDBJ databases">
        <authorList>
            <person name="Sun Q."/>
            <person name="Ohkuma M."/>
        </authorList>
    </citation>
    <scope>NUCLEOTIDE SEQUENCE</scope>
    <source>
        <strain evidence="9">JCM 3091</strain>
    </source>
</reference>
<evidence type="ECO:0000256" key="8">
    <source>
        <dbReference type="RuleBase" id="RU363041"/>
    </source>
</evidence>
<keyword evidence="7 8" id="KW-0472">Membrane</keyword>
<evidence type="ECO:0000256" key="5">
    <source>
        <dbReference type="ARBA" id="ARBA00022692"/>
    </source>
</evidence>
<gene>
    <name evidence="9" type="ORF">GCM10010124_10420</name>
</gene>
<keyword evidence="6 8" id="KW-1133">Transmembrane helix</keyword>